<dbReference type="STRING" id="525903.Taci_0535"/>
<accession>D1B918</accession>
<dbReference type="HOGENOM" id="CLU_036604_0_1_0"/>
<dbReference type="PROSITE" id="PS01125">
    <property type="entry name" value="ROK"/>
    <property type="match status" value="1"/>
</dbReference>
<dbReference type="Gene3D" id="3.30.420.40">
    <property type="match status" value="2"/>
</dbReference>
<organism evidence="2 3">
    <name type="scientific">Thermanaerovibrio acidaminovorans (strain ATCC 49978 / DSM 6589 / Su883)</name>
    <name type="common">Selenomonas acidaminovorans</name>
    <dbReference type="NCBI Taxonomy" id="525903"/>
    <lineage>
        <taxon>Bacteria</taxon>
        <taxon>Thermotogati</taxon>
        <taxon>Synergistota</taxon>
        <taxon>Synergistia</taxon>
        <taxon>Synergistales</taxon>
        <taxon>Synergistaceae</taxon>
        <taxon>Thermanaerovibrio</taxon>
    </lineage>
</organism>
<dbReference type="eggNOG" id="COG1940">
    <property type="taxonomic scope" value="Bacteria"/>
</dbReference>
<evidence type="ECO:0000313" key="3">
    <source>
        <dbReference type="Proteomes" id="UP000002030"/>
    </source>
</evidence>
<gene>
    <name evidence="2" type="ordered locus">Taci_0535</name>
</gene>
<dbReference type="InterPro" id="IPR043129">
    <property type="entry name" value="ATPase_NBD"/>
</dbReference>
<reference evidence="2 3" key="1">
    <citation type="journal article" date="2009" name="Stand. Genomic Sci.">
        <title>Complete genome sequence of Thermanaerovibrio acidaminovorans type strain (Su883).</title>
        <authorList>
            <person name="Chovatia M."/>
            <person name="Sikorski J."/>
            <person name="Schroder M."/>
            <person name="Lapidus A."/>
            <person name="Nolan M."/>
            <person name="Tice H."/>
            <person name="Glavina Del Rio T."/>
            <person name="Copeland A."/>
            <person name="Cheng J.F."/>
            <person name="Lucas S."/>
            <person name="Chen F."/>
            <person name="Bruce D."/>
            <person name="Goodwin L."/>
            <person name="Pitluck S."/>
            <person name="Ivanova N."/>
            <person name="Mavromatis K."/>
            <person name="Ovchinnikova G."/>
            <person name="Pati A."/>
            <person name="Chen A."/>
            <person name="Palaniappan K."/>
            <person name="Land M."/>
            <person name="Hauser L."/>
            <person name="Chang Y.J."/>
            <person name="Jeffries C.D."/>
            <person name="Chain P."/>
            <person name="Saunders E."/>
            <person name="Detter J.C."/>
            <person name="Brettin T."/>
            <person name="Rohde M."/>
            <person name="Goker M."/>
            <person name="Spring S."/>
            <person name="Bristow J."/>
            <person name="Markowitz V."/>
            <person name="Hugenholtz P."/>
            <person name="Kyrpides N.C."/>
            <person name="Klenk H.P."/>
            <person name="Eisen J.A."/>
        </authorList>
    </citation>
    <scope>NUCLEOTIDE SEQUENCE [LARGE SCALE GENOMIC DNA]</scope>
    <source>
        <strain evidence="3">ATCC 49978 / DSM 6589 / Su883</strain>
    </source>
</reference>
<dbReference type="SUPFAM" id="SSF53067">
    <property type="entry name" value="Actin-like ATPase domain"/>
    <property type="match status" value="1"/>
</dbReference>
<comment type="similarity">
    <text evidence="1">Belongs to the ROK (NagC/XylR) family.</text>
</comment>
<dbReference type="InterPro" id="IPR000600">
    <property type="entry name" value="ROK"/>
</dbReference>
<dbReference type="EMBL" id="CP001818">
    <property type="protein sequence ID" value="ACZ18771.1"/>
    <property type="molecule type" value="Genomic_DNA"/>
</dbReference>
<sequence length="296" mass="30628">MECSLRIAVDVGGHTVTVGLVDAGSFQVLGHVSHPTPEGGSVAPLARLIRREASRLCGDAGVSIPDQVRMAVPGMLSRERDRILKAPNVPGLDGVWLRQVRSALEGEMGGPVRVLWENDANCYALGEWARGVARGMGDLVLFTLGTGIGCGIILGGRLLIGSRGMAGEAGHLVVRDGGRCGCGGVGHLEAHSGTGAVEALGGGDFRSLWEEFRAGVSRTEVESFLDGLARGMASVFHLLDPQAVVLGGGASRAEGLLEELLPRMGAYLAEPFRGSVRVLISQLGDLAPLIGAAALG</sequence>
<evidence type="ECO:0000256" key="1">
    <source>
        <dbReference type="ARBA" id="ARBA00006479"/>
    </source>
</evidence>
<dbReference type="OrthoDB" id="9795247at2"/>
<protein>
    <submittedName>
        <fullName evidence="2">ROK family protein</fullName>
    </submittedName>
</protein>
<keyword evidence="3" id="KW-1185">Reference proteome</keyword>
<dbReference type="Proteomes" id="UP000002030">
    <property type="component" value="Chromosome"/>
</dbReference>
<evidence type="ECO:0000313" key="2">
    <source>
        <dbReference type="EMBL" id="ACZ18771.1"/>
    </source>
</evidence>
<proteinExistence type="inferred from homology"/>
<dbReference type="KEGG" id="tai:Taci_0535"/>
<dbReference type="InterPro" id="IPR049874">
    <property type="entry name" value="ROK_cs"/>
</dbReference>
<name>D1B918_THEAS</name>
<dbReference type="PANTHER" id="PTHR18964">
    <property type="entry name" value="ROK (REPRESSOR, ORF, KINASE) FAMILY"/>
    <property type="match status" value="1"/>
</dbReference>
<dbReference type="EnsemblBacteria" id="ACZ18771">
    <property type="protein sequence ID" value="ACZ18771"/>
    <property type="gene ID" value="Taci_0535"/>
</dbReference>
<dbReference type="AlphaFoldDB" id="D1B918"/>
<dbReference type="RefSeq" id="WP_012869287.1">
    <property type="nucleotide sequence ID" value="NC_013522.1"/>
</dbReference>
<dbReference type="PANTHER" id="PTHR18964:SF149">
    <property type="entry name" value="BIFUNCTIONAL UDP-N-ACETYLGLUCOSAMINE 2-EPIMERASE_N-ACETYLMANNOSAMINE KINASE"/>
    <property type="match status" value="1"/>
</dbReference>
<dbReference type="CDD" id="cd23763">
    <property type="entry name" value="ASKHA_ATPase_ROK"/>
    <property type="match status" value="1"/>
</dbReference>
<dbReference type="Pfam" id="PF00480">
    <property type="entry name" value="ROK"/>
    <property type="match status" value="1"/>
</dbReference>